<keyword evidence="2" id="KW-1185">Reference proteome</keyword>
<organism evidence="1 2">
    <name type="scientific">Camellia lanceoleosa</name>
    <dbReference type="NCBI Taxonomy" id="1840588"/>
    <lineage>
        <taxon>Eukaryota</taxon>
        <taxon>Viridiplantae</taxon>
        <taxon>Streptophyta</taxon>
        <taxon>Embryophyta</taxon>
        <taxon>Tracheophyta</taxon>
        <taxon>Spermatophyta</taxon>
        <taxon>Magnoliopsida</taxon>
        <taxon>eudicotyledons</taxon>
        <taxon>Gunneridae</taxon>
        <taxon>Pentapetalae</taxon>
        <taxon>asterids</taxon>
        <taxon>Ericales</taxon>
        <taxon>Theaceae</taxon>
        <taxon>Camellia</taxon>
    </lineage>
</organism>
<evidence type="ECO:0000313" key="2">
    <source>
        <dbReference type="Proteomes" id="UP001060215"/>
    </source>
</evidence>
<comment type="caution">
    <text evidence="1">The sequence shown here is derived from an EMBL/GenBank/DDBJ whole genome shotgun (WGS) entry which is preliminary data.</text>
</comment>
<accession>A0ACC0HML9</accession>
<name>A0ACC0HML9_9ERIC</name>
<evidence type="ECO:0000313" key="1">
    <source>
        <dbReference type="EMBL" id="KAI8013918.1"/>
    </source>
</evidence>
<dbReference type="Proteomes" id="UP001060215">
    <property type="component" value="Chromosome 4"/>
</dbReference>
<proteinExistence type="predicted"/>
<protein>
    <submittedName>
        <fullName evidence="1">Uncharacterized protein</fullName>
    </submittedName>
</protein>
<dbReference type="EMBL" id="CM045761">
    <property type="protein sequence ID" value="KAI8013918.1"/>
    <property type="molecule type" value="Genomic_DNA"/>
</dbReference>
<gene>
    <name evidence="1" type="ORF">LOK49_LG05G03803</name>
</gene>
<sequence length="423" mass="46458">MEPVASVVDKLKGFAKSTQDFADGLFHCRDNSNRRSPIEILKRLQREAFSDLMKLRDRQDKVERVLSFYKSSKGSPFQESSTHVRGEVDVLGALLMMDNVDQESCDAISRAGMKTGVHSRFTFETTIRQKDTLVTEFVVNGTGQDDVLGSPLSLAKVFYAANISDWFSVVAIPVGAHCRDVAVATNSPYEKKKALTNYSSLGPPLLNQHNGSAVGVMVRKTNVVASLAQFVTGLGMHPGSVGFMRCFSTFGQLVCQLPRNTKLLLLGIHQVPKFSTQNVRLGALAMPVGILKHRQVPETSSEASSAAIGTQTAEIVSTGSMALMLESELDESTRIGCWLEMKRSNPRYLQWAVSMSDTPEDDFGWGLSLGGLIQGPRSLDHFQVEAFLNFNFGKRFSLQPALVYVMDGATKFPALMLQSSWSL</sequence>
<reference evidence="1 2" key="1">
    <citation type="journal article" date="2022" name="Plant J.">
        <title>Chromosome-level genome of Camellia lanceoleosa provides a valuable resource for understanding genome evolution and self-incompatibility.</title>
        <authorList>
            <person name="Gong W."/>
            <person name="Xiao S."/>
            <person name="Wang L."/>
            <person name="Liao Z."/>
            <person name="Chang Y."/>
            <person name="Mo W."/>
            <person name="Hu G."/>
            <person name="Li W."/>
            <person name="Zhao G."/>
            <person name="Zhu H."/>
            <person name="Hu X."/>
            <person name="Ji K."/>
            <person name="Xiang X."/>
            <person name="Song Q."/>
            <person name="Yuan D."/>
            <person name="Jin S."/>
            <person name="Zhang L."/>
        </authorList>
    </citation>
    <scope>NUCLEOTIDE SEQUENCE [LARGE SCALE GENOMIC DNA]</scope>
    <source>
        <strain evidence="1">SQ_2022a</strain>
    </source>
</reference>